<feature type="transmembrane region" description="Helical" evidence="1">
    <location>
        <begin position="12"/>
        <end position="31"/>
    </location>
</feature>
<reference evidence="2" key="1">
    <citation type="submission" date="2020-10" db="EMBL/GenBank/DDBJ databases">
        <authorList>
            <person name="Gilroy R."/>
        </authorList>
    </citation>
    <scope>NUCLEOTIDE SEQUENCE</scope>
    <source>
        <strain evidence="2">4920</strain>
    </source>
</reference>
<organism evidence="2 3">
    <name type="scientific">Candidatus Aphodoplasma excrementigallinarum</name>
    <dbReference type="NCBI Taxonomy" id="2840673"/>
    <lineage>
        <taxon>Bacteria</taxon>
        <taxon>Bacillati</taxon>
        <taxon>Bacillota</taxon>
        <taxon>Clostridia</taxon>
        <taxon>Eubacteriales</taxon>
        <taxon>Candidatus Aphodoplasma</taxon>
    </lineage>
</organism>
<protein>
    <recommendedName>
        <fullName evidence="4">Exosortase</fullName>
    </recommendedName>
</protein>
<keyword evidence="1" id="KW-1133">Transmembrane helix</keyword>
<accession>A0A9D1SZE7</accession>
<comment type="caution">
    <text evidence="2">The sequence shown here is derived from an EMBL/GenBank/DDBJ whole genome shotgun (WGS) entry which is preliminary data.</text>
</comment>
<dbReference type="EMBL" id="DVOF01000109">
    <property type="protein sequence ID" value="HIV02648.1"/>
    <property type="molecule type" value="Genomic_DNA"/>
</dbReference>
<feature type="transmembrane region" description="Helical" evidence="1">
    <location>
        <begin position="92"/>
        <end position="113"/>
    </location>
</feature>
<proteinExistence type="predicted"/>
<evidence type="ECO:0000313" key="3">
    <source>
        <dbReference type="Proteomes" id="UP000886743"/>
    </source>
</evidence>
<feature type="transmembrane region" description="Helical" evidence="1">
    <location>
        <begin position="37"/>
        <end position="60"/>
    </location>
</feature>
<dbReference type="AlphaFoldDB" id="A0A9D1SZE7"/>
<reference evidence="2" key="2">
    <citation type="journal article" date="2021" name="PeerJ">
        <title>Extensive microbial diversity within the chicken gut microbiome revealed by metagenomics and culture.</title>
        <authorList>
            <person name="Gilroy R."/>
            <person name="Ravi A."/>
            <person name="Getino M."/>
            <person name="Pursley I."/>
            <person name="Horton D.L."/>
            <person name="Alikhan N.F."/>
            <person name="Baker D."/>
            <person name="Gharbi K."/>
            <person name="Hall N."/>
            <person name="Watson M."/>
            <person name="Adriaenssens E.M."/>
            <person name="Foster-Nyarko E."/>
            <person name="Jarju S."/>
            <person name="Secka A."/>
            <person name="Antonio M."/>
            <person name="Oren A."/>
            <person name="Chaudhuri R.R."/>
            <person name="La Ragione R."/>
            <person name="Hildebrand F."/>
            <person name="Pallen M.J."/>
        </authorList>
    </citation>
    <scope>NUCLEOTIDE SEQUENCE</scope>
    <source>
        <strain evidence="2">4920</strain>
    </source>
</reference>
<evidence type="ECO:0000313" key="2">
    <source>
        <dbReference type="EMBL" id="HIV02648.1"/>
    </source>
</evidence>
<feature type="transmembrane region" description="Helical" evidence="1">
    <location>
        <begin position="67"/>
        <end position="86"/>
    </location>
</feature>
<keyword evidence="1" id="KW-0472">Membrane</keyword>
<sequence>MYFTEIFGPLKWHILACVVVFYGVPALQYVVPEQYGMAVYLIAGVLAVLVIAATCIILTIREGFKWYYPLIVIFLYVPSMMMYYDSSMLGNVVAYLCLAYVSQGMGFIIGKIIERNR</sequence>
<name>A0A9D1SZE7_9FIRM</name>
<keyword evidence="1" id="KW-0812">Transmembrane</keyword>
<evidence type="ECO:0000256" key="1">
    <source>
        <dbReference type="SAM" id="Phobius"/>
    </source>
</evidence>
<gene>
    <name evidence="2" type="ORF">IAC74_03670</name>
</gene>
<evidence type="ECO:0008006" key="4">
    <source>
        <dbReference type="Google" id="ProtNLM"/>
    </source>
</evidence>
<dbReference type="Proteomes" id="UP000886743">
    <property type="component" value="Unassembled WGS sequence"/>
</dbReference>